<organism evidence="9 10">
    <name type="scientific">Desulfosarcina ovata subsp. sediminis</name>
    <dbReference type="NCBI Taxonomy" id="885957"/>
    <lineage>
        <taxon>Bacteria</taxon>
        <taxon>Pseudomonadati</taxon>
        <taxon>Thermodesulfobacteriota</taxon>
        <taxon>Desulfobacteria</taxon>
        <taxon>Desulfobacterales</taxon>
        <taxon>Desulfosarcinaceae</taxon>
        <taxon>Desulfosarcina</taxon>
    </lineage>
</organism>
<evidence type="ECO:0000313" key="9">
    <source>
        <dbReference type="EMBL" id="BBO80481.1"/>
    </source>
</evidence>
<feature type="transmembrane region" description="Helical" evidence="8">
    <location>
        <begin position="282"/>
        <end position="315"/>
    </location>
</feature>
<evidence type="ECO:0000256" key="6">
    <source>
        <dbReference type="ARBA" id="ARBA00023136"/>
    </source>
</evidence>
<evidence type="ECO:0000256" key="3">
    <source>
        <dbReference type="ARBA" id="ARBA00022475"/>
    </source>
</evidence>
<feature type="transmembrane region" description="Helical" evidence="8">
    <location>
        <begin position="364"/>
        <end position="390"/>
    </location>
</feature>
<feature type="transmembrane region" description="Helical" evidence="8">
    <location>
        <begin position="410"/>
        <end position="429"/>
    </location>
</feature>
<feature type="transmembrane region" description="Helical" evidence="8">
    <location>
        <begin position="37"/>
        <end position="55"/>
    </location>
</feature>
<feature type="transmembrane region" description="Helical" evidence="8">
    <location>
        <begin position="251"/>
        <end position="270"/>
    </location>
</feature>
<keyword evidence="4 8" id="KW-0812">Transmembrane</keyword>
<dbReference type="GO" id="GO:0005886">
    <property type="term" value="C:plasma membrane"/>
    <property type="evidence" value="ECO:0007669"/>
    <property type="project" value="UniProtKB-SubCell"/>
</dbReference>
<comment type="similarity">
    <text evidence="2">Belongs to the UPF0718 family.</text>
</comment>
<protein>
    <submittedName>
        <fullName evidence="9">Permease</fullName>
    </submittedName>
</protein>
<evidence type="ECO:0000313" key="10">
    <source>
        <dbReference type="Proteomes" id="UP000425960"/>
    </source>
</evidence>
<dbReference type="Pfam" id="PF03773">
    <property type="entry name" value="ArsP_1"/>
    <property type="match status" value="1"/>
</dbReference>
<comment type="subcellular location">
    <subcellularLocation>
        <location evidence="1">Cell membrane</location>
        <topology evidence="1">Multi-pass membrane protein</topology>
    </subcellularLocation>
</comment>
<feature type="transmembrane region" description="Helical" evidence="8">
    <location>
        <begin position="441"/>
        <end position="461"/>
    </location>
</feature>
<dbReference type="RefSeq" id="WP_331460246.1">
    <property type="nucleotide sequence ID" value="NZ_AP021876.1"/>
</dbReference>
<dbReference type="AlphaFoldDB" id="A0A5K7ZHY8"/>
<dbReference type="PANTHER" id="PTHR43299">
    <property type="entry name" value="UPF0718 PROTEIN YRAQ"/>
    <property type="match status" value="1"/>
</dbReference>
<feature type="transmembrane region" description="Helical" evidence="8">
    <location>
        <begin position="335"/>
        <end position="352"/>
    </location>
</feature>
<keyword evidence="3" id="KW-1003">Cell membrane</keyword>
<feature type="transmembrane region" description="Helical" evidence="8">
    <location>
        <begin position="148"/>
        <end position="170"/>
    </location>
</feature>
<sequence length="462" mass="48570">MSETLSMAPSDKTVETTLSGAEPEEPSLIDWTTIWKPLAWIVGGFLLFFFLPVDSTRFTGSVIESLALAKWYAQEHVLLCLVPAFFIAGGVAVFVSQGSVMKYLGAGASKVLSYGVASVSGSVLAVCSCTVLPLFAGIWKRGAGLGPAIAFLYSGPAINVLAIILTARILGPEIGAARAVGAVLFSVVIGLFMHLMFRKEEEAKAAAAMHMPTPEVERPLWQTTLLFAAMIGLLVSATWGRPEQAGSLWSAVFAAKWLLAGGFAFLLGVLMVRWMRVKVYKLVLAAVAVLIPALMAPQYPLIAFSVGLVAFTTLLTTTRGETESWFTASWDFAKQIMPLLLAGVLVAGLLLGRPGSEGLIPSGWISGLVGGNSLWANLFASVVGAFMYFATLTEVPILQGLIGSGMGQGPALALLLAGPALSLPNMLVIRSVLGTKKTVAFVALVVVMATISGLIFGGLMAV</sequence>
<dbReference type="InterPro" id="IPR005524">
    <property type="entry name" value="DUF318"/>
</dbReference>
<proteinExistence type="inferred from homology"/>
<evidence type="ECO:0000256" key="8">
    <source>
        <dbReference type="SAM" id="Phobius"/>
    </source>
</evidence>
<evidence type="ECO:0000256" key="5">
    <source>
        <dbReference type="ARBA" id="ARBA00022989"/>
    </source>
</evidence>
<feature type="transmembrane region" description="Helical" evidence="8">
    <location>
        <begin position="115"/>
        <end position="136"/>
    </location>
</feature>
<evidence type="ECO:0000256" key="1">
    <source>
        <dbReference type="ARBA" id="ARBA00004651"/>
    </source>
</evidence>
<evidence type="ECO:0000256" key="2">
    <source>
        <dbReference type="ARBA" id="ARBA00006386"/>
    </source>
</evidence>
<feature type="transmembrane region" description="Helical" evidence="8">
    <location>
        <begin position="176"/>
        <end position="197"/>
    </location>
</feature>
<evidence type="ECO:0000256" key="4">
    <source>
        <dbReference type="ARBA" id="ARBA00022692"/>
    </source>
</evidence>
<feature type="region of interest" description="Disordered" evidence="7">
    <location>
        <begin position="1"/>
        <end position="21"/>
    </location>
</feature>
<evidence type="ECO:0000256" key="7">
    <source>
        <dbReference type="SAM" id="MobiDB-lite"/>
    </source>
</evidence>
<dbReference type="KEGG" id="dov:DSCO28_10470"/>
<reference evidence="9 10" key="1">
    <citation type="submission" date="2019-11" db="EMBL/GenBank/DDBJ databases">
        <title>Comparative genomics of hydrocarbon-degrading Desulfosarcina strains.</title>
        <authorList>
            <person name="Watanabe M."/>
            <person name="Kojima H."/>
            <person name="Fukui M."/>
        </authorList>
    </citation>
    <scope>NUCLEOTIDE SEQUENCE [LARGE SCALE GENOMIC DNA]</scope>
    <source>
        <strain evidence="9 10">28bB2T</strain>
    </source>
</reference>
<gene>
    <name evidence="9" type="ORF">DSCO28_10470</name>
</gene>
<keyword evidence="5 8" id="KW-1133">Transmembrane helix</keyword>
<feature type="transmembrane region" description="Helical" evidence="8">
    <location>
        <begin position="218"/>
        <end position="239"/>
    </location>
</feature>
<feature type="transmembrane region" description="Helical" evidence="8">
    <location>
        <begin position="76"/>
        <end position="95"/>
    </location>
</feature>
<accession>A0A5K7ZHY8</accession>
<dbReference type="PANTHER" id="PTHR43299:SF1">
    <property type="entry name" value="UPF0718 PROTEIN YRAQ"/>
    <property type="match status" value="1"/>
</dbReference>
<keyword evidence="6 8" id="KW-0472">Membrane</keyword>
<name>A0A5K7ZHY8_9BACT</name>
<dbReference type="EMBL" id="AP021876">
    <property type="protein sequence ID" value="BBO80481.1"/>
    <property type="molecule type" value="Genomic_DNA"/>
</dbReference>
<dbReference type="Proteomes" id="UP000425960">
    <property type="component" value="Chromosome"/>
</dbReference>